<dbReference type="GO" id="GO:0005506">
    <property type="term" value="F:iron ion binding"/>
    <property type="evidence" value="ECO:0007669"/>
    <property type="project" value="UniProtKB-UniRule"/>
</dbReference>
<evidence type="ECO:0000256" key="5">
    <source>
        <dbReference type="ARBA" id="ARBA00023002"/>
    </source>
</evidence>
<feature type="binding site" evidence="7">
    <location>
        <position position="96"/>
    </location>
    <ligand>
        <name>Fe cation</name>
        <dbReference type="ChEBI" id="CHEBI:24875"/>
    </ligand>
</feature>
<dbReference type="GO" id="GO:0016706">
    <property type="term" value="F:2-oxoglutarate-dependent dioxygenase activity"/>
    <property type="evidence" value="ECO:0007669"/>
    <property type="project" value="UniProtKB-UniRule"/>
</dbReference>
<gene>
    <name evidence="10" type="ORF">B1812_04680</name>
</gene>
<protein>
    <submittedName>
        <fullName evidence="10">Fe2+-dependent dioxygenase</fullName>
    </submittedName>
</protein>
<dbReference type="InterPro" id="IPR023550">
    <property type="entry name" value="PKHD_hydroxylase"/>
</dbReference>
<evidence type="ECO:0000256" key="7">
    <source>
        <dbReference type="HAMAP-Rule" id="MF_00657"/>
    </source>
</evidence>
<dbReference type="Pfam" id="PF13640">
    <property type="entry name" value="2OG-FeII_Oxy_3"/>
    <property type="match status" value="1"/>
</dbReference>
<dbReference type="InterPro" id="IPR006620">
    <property type="entry name" value="Pro_4_hyd_alph"/>
</dbReference>
<dbReference type="NCBIfam" id="NF003975">
    <property type="entry name" value="PRK05467.1-4"/>
    <property type="match status" value="1"/>
</dbReference>
<dbReference type="Gene3D" id="2.60.120.620">
    <property type="entry name" value="q2cbj1_9rhob like domain"/>
    <property type="match status" value="1"/>
</dbReference>
<comment type="cofactor">
    <cofactor evidence="7">
        <name>Fe(2+)</name>
        <dbReference type="ChEBI" id="CHEBI:29033"/>
    </cofactor>
    <text evidence="7">Binds 1 Fe(2+) ion per subunit.</text>
</comment>
<dbReference type="RefSeq" id="WP_085770547.1">
    <property type="nucleotide sequence ID" value="NZ_AP027149.1"/>
</dbReference>
<keyword evidence="2 7" id="KW-0479">Metal-binding</keyword>
<keyword evidence="3 7" id="KW-0847">Vitamin C</keyword>
<name>A0A1W6MS93_9HYPH</name>
<evidence type="ECO:0000256" key="8">
    <source>
        <dbReference type="SAM" id="MobiDB-lite"/>
    </source>
</evidence>
<reference evidence="10 11" key="1">
    <citation type="submission" date="2017-02" db="EMBL/GenBank/DDBJ databases">
        <authorList>
            <person name="Peterson S.W."/>
        </authorList>
    </citation>
    <scope>NUCLEOTIDE SEQUENCE [LARGE SCALE GENOMIC DNA]</scope>
    <source>
        <strain evidence="10 11">S285</strain>
    </source>
</reference>
<dbReference type="PANTHER" id="PTHR41536">
    <property type="entry name" value="PKHD-TYPE HYDROXYLASE YBIX"/>
    <property type="match status" value="1"/>
</dbReference>
<keyword evidence="5 7" id="KW-0560">Oxidoreductase</keyword>
<dbReference type="KEGG" id="mbry:B1812_04680"/>
<dbReference type="GO" id="GO:0031418">
    <property type="term" value="F:L-ascorbic acid binding"/>
    <property type="evidence" value="ECO:0007669"/>
    <property type="project" value="UniProtKB-KW"/>
</dbReference>
<feature type="region of interest" description="Disordered" evidence="8">
    <location>
        <begin position="32"/>
        <end position="51"/>
    </location>
</feature>
<dbReference type="NCBIfam" id="NF003974">
    <property type="entry name" value="PRK05467.1-3"/>
    <property type="match status" value="1"/>
</dbReference>
<dbReference type="PANTHER" id="PTHR41536:SF1">
    <property type="entry name" value="PKHD-TYPE HYDROXYLASE YBIX"/>
    <property type="match status" value="1"/>
</dbReference>
<dbReference type="Pfam" id="PF18331">
    <property type="entry name" value="PKHD_C"/>
    <property type="match status" value="1"/>
</dbReference>
<dbReference type="AlphaFoldDB" id="A0A1W6MS93"/>
<dbReference type="HAMAP" id="MF_00657">
    <property type="entry name" value="Hydroxyl_YbiX"/>
    <property type="match status" value="1"/>
</dbReference>
<dbReference type="SMART" id="SM00702">
    <property type="entry name" value="P4Hc"/>
    <property type="match status" value="1"/>
</dbReference>
<dbReference type="OrthoDB" id="9812472at2"/>
<dbReference type="GO" id="GO:0006974">
    <property type="term" value="P:DNA damage response"/>
    <property type="evidence" value="ECO:0007669"/>
    <property type="project" value="TreeGrafter"/>
</dbReference>
<keyword evidence="4 7" id="KW-0223">Dioxygenase</keyword>
<keyword evidence="11" id="KW-1185">Reference proteome</keyword>
<feature type="domain" description="Fe2OG dioxygenase" evidence="9">
    <location>
        <begin position="78"/>
        <end position="178"/>
    </location>
</feature>
<evidence type="ECO:0000256" key="2">
    <source>
        <dbReference type="ARBA" id="ARBA00022723"/>
    </source>
</evidence>
<evidence type="ECO:0000313" key="11">
    <source>
        <dbReference type="Proteomes" id="UP000193978"/>
    </source>
</evidence>
<evidence type="ECO:0000313" key="10">
    <source>
        <dbReference type="EMBL" id="ARN80483.1"/>
    </source>
</evidence>
<feature type="binding site" evidence="7">
    <location>
        <position position="159"/>
    </location>
    <ligand>
        <name>Fe cation</name>
        <dbReference type="ChEBI" id="CHEBI:24875"/>
    </ligand>
</feature>
<dbReference type="InterPro" id="IPR041097">
    <property type="entry name" value="PKHD_C"/>
</dbReference>
<evidence type="ECO:0000259" key="9">
    <source>
        <dbReference type="PROSITE" id="PS51471"/>
    </source>
</evidence>
<organism evidence="10 11">
    <name type="scientific">Methylocystis bryophila</name>
    <dbReference type="NCBI Taxonomy" id="655015"/>
    <lineage>
        <taxon>Bacteria</taxon>
        <taxon>Pseudomonadati</taxon>
        <taxon>Pseudomonadota</taxon>
        <taxon>Alphaproteobacteria</taxon>
        <taxon>Hyphomicrobiales</taxon>
        <taxon>Methylocystaceae</taxon>
        <taxon>Methylocystis</taxon>
    </lineage>
</organism>
<feature type="compositionally biased region" description="Polar residues" evidence="8">
    <location>
        <begin position="33"/>
        <end position="46"/>
    </location>
</feature>
<dbReference type="PROSITE" id="PS51471">
    <property type="entry name" value="FE2OG_OXY"/>
    <property type="match status" value="1"/>
</dbReference>
<proteinExistence type="inferred from homology"/>
<sequence length="227" mass="24897">MLILVPKALEREDLSTFRGVLDAAEWEDGASTAGANSARVKSNRQLPTDGEASRRLGARVVSALLANPAFVSAAIPLRIFPPLFNRYDEGDHFDPHVDNALRGDAMTGARLRADLAATLFLSEAEEYDGGELIVEDLYGSRRFKPAAGDLVLFSAGSLHMVTPVTRGARFAAFLWLQSMIRGDEARGLVHDLDLSIQDLAPRLGRDDLDIRRLSIVYHNLIRSWGEA</sequence>
<accession>A0A1W6MS93</accession>
<dbReference type="STRING" id="655015.B1812_04680"/>
<feature type="binding site" evidence="7">
    <location>
        <position position="169"/>
    </location>
    <ligand>
        <name>2-oxoglutarate</name>
        <dbReference type="ChEBI" id="CHEBI:16810"/>
    </ligand>
</feature>
<evidence type="ECO:0000256" key="1">
    <source>
        <dbReference type="ARBA" id="ARBA00001961"/>
    </source>
</evidence>
<feature type="binding site" evidence="7">
    <location>
        <position position="98"/>
    </location>
    <ligand>
        <name>Fe cation</name>
        <dbReference type="ChEBI" id="CHEBI:24875"/>
    </ligand>
</feature>
<dbReference type="InterPro" id="IPR044862">
    <property type="entry name" value="Pro_4_hyd_alph_FE2OG_OXY"/>
</dbReference>
<comment type="cofactor">
    <cofactor evidence="1 7">
        <name>L-ascorbate</name>
        <dbReference type="ChEBI" id="CHEBI:38290"/>
    </cofactor>
</comment>
<dbReference type="InterPro" id="IPR005123">
    <property type="entry name" value="Oxoglu/Fe-dep_dioxygenase_dom"/>
</dbReference>
<evidence type="ECO:0000256" key="3">
    <source>
        <dbReference type="ARBA" id="ARBA00022896"/>
    </source>
</evidence>
<dbReference type="Gene3D" id="4.10.860.20">
    <property type="entry name" value="Rabenosyn, Rab binding domain"/>
    <property type="match status" value="1"/>
</dbReference>
<evidence type="ECO:0000256" key="6">
    <source>
        <dbReference type="ARBA" id="ARBA00023004"/>
    </source>
</evidence>
<evidence type="ECO:0000256" key="4">
    <source>
        <dbReference type="ARBA" id="ARBA00022964"/>
    </source>
</evidence>
<dbReference type="GO" id="GO:0006879">
    <property type="term" value="P:intracellular iron ion homeostasis"/>
    <property type="evidence" value="ECO:0007669"/>
    <property type="project" value="TreeGrafter"/>
</dbReference>
<keyword evidence="6 7" id="KW-0408">Iron</keyword>
<dbReference type="EMBL" id="CP019948">
    <property type="protein sequence ID" value="ARN80483.1"/>
    <property type="molecule type" value="Genomic_DNA"/>
</dbReference>
<dbReference type="Proteomes" id="UP000193978">
    <property type="component" value="Chromosome"/>
</dbReference>